<reference evidence="2 3" key="1">
    <citation type="submission" date="2018-08" db="EMBL/GenBank/DDBJ databases">
        <title>Genomic Encyclopedia of Archaeal and Bacterial Type Strains, Phase II (KMG-II): from individual species to whole genera.</title>
        <authorList>
            <person name="Goeker M."/>
        </authorList>
    </citation>
    <scope>NUCLEOTIDE SEQUENCE [LARGE SCALE GENOMIC DNA]</scope>
    <source>
        <strain evidence="2 3">DSM 582</strain>
    </source>
</reference>
<keyword evidence="3" id="KW-1185">Reference proteome</keyword>
<feature type="domain" description="Peptidoglycan binding-like" evidence="1">
    <location>
        <begin position="3"/>
        <end position="56"/>
    </location>
</feature>
<proteinExistence type="predicted"/>
<protein>
    <submittedName>
        <fullName evidence="2">Uncharacterized protein (TIGR02594 family)</fullName>
    </submittedName>
</protein>
<sequence>MDSIAWVQRRLIMHGFDPGIVDGIWGANTRNALIAFQQRSGIPANGRVDNATLHALRAGWLGNPPGPEWPPRIALDYFPWMQIALLKMGLHERRDIIELSKFLVADGRTLGDPSRNLWCGDFVQTCIAIAIPEAPVPVNPYASREWMKFGQAVEPCFGSILVFWRKSVSGGEGHVGFYYSEDSESFHVLGGNQGDSVSISKVHKSRFLSAQLPAIGGPYPRRRITSAADWSKSYDEA</sequence>
<dbReference type="SUPFAM" id="SSF47090">
    <property type="entry name" value="PGBD-like"/>
    <property type="match status" value="1"/>
</dbReference>
<dbReference type="RefSeq" id="WP_084197308.1">
    <property type="nucleotide sequence ID" value="NZ_CP035284.1"/>
</dbReference>
<organism evidence="2 3">
    <name type="scientific">Paracoccus versutus</name>
    <name type="common">Thiobacillus versutus</name>
    <dbReference type="NCBI Taxonomy" id="34007"/>
    <lineage>
        <taxon>Bacteria</taxon>
        <taxon>Pseudomonadati</taxon>
        <taxon>Pseudomonadota</taxon>
        <taxon>Alphaproteobacteria</taxon>
        <taxon>Rhodobacterales</taxon>
        <taxon>Paracoccaceae</taxon>
        <taxon>Paracoccus</taxon>
    </lineage>
</organism>
<gene>
    <name evidence="2" type="ORF">ATH84_101816</name>
</gene>
<dbReference type="InterPro" id="IPR002477">
    <property type="entry name" value="Peptidoglycan-bd-like"/>
</dbReference>
<comment type="caution">
    <text evidence="2">The sequence shown here is derived from an EMBL/GenBank/DDBJ whole genome shotgun (WGS) entry which is preliminary data.</text>
</comment>
<dbReference type="InterPro" id="IPR036365">
    <property type="entry name" value="PGBD-like_sf"/>
</dbReference>
<dbReference type="Gene3D" id="1.10.101.10">
    <property type="entry name" value="PGBD-like superfamily/PGBD"/>
    <property type="match status" value="1"/>
</dbReference>
<evidence type="ECO:0000313" key="2">
    <source>
        <dbReference type="EMBL" id="REG45849.1"/>
    </source>
</evidence>
<evidence type="ECO:0000259" key="1">
    <source>
        <dbReference type="Pfam" id="PF01471"/>
    </source>
</evidence>
<dbReference type="Pfam" id="PF01471">
    <property type="entry name" value="PG_binding_1"/>
    <property type="match status" value="1"/>
</dbReference>
<dbReference type="EMBL" id="QUMX01000018">
    <property type="protein sequence ID" value="REG45849.1"/>
    <property type="molecule type" value="Genomic_DNA"/>
</dbReference>
<evidence type="ECO:0000313" key="3">
    <source>
        <dbReference type="Proteomes" id="UP000256794"/>
    </source>
</evidence>
<accession>A0AAQ0HHE4</accession>
<dbReference type="InterPro" id="IPR036366">
    <property type="entry name" value="PGBDSf"/>
</dbReference>
<name>A0AAQ0HHE4_PARVE</name>
<dbReference type="Proteomes" id="UP000256794">
    <property type="component" value="Unassembled WGS sequence"/>
</dbReference>
<dbReference type="AlphaFoldDB" id="A0AAQ0HHE4"/>